<dbReference type="InterPro" id="IPR020084">
    <property type="entry name" value="NUDIX_hydrolase_CS"/>
</dbReference>
<dbReference type="InterPro" id="IPR015797">
    <property type="entry name" value="NUDIX_hydrolase-like_dom_sf"/>
</dbReference>
<sequence length="140" mass="15833">MTDSSVTAFSGAKLALFLGPDLVVIRRDNRPDIPWPDYLDLPGGGREDAETPEACVLREVHEELGLPLNVSDLSWRRFYTDGRTPVWFFAAHLSAACQYDIVFGDEGQGWLLMPPDRFVTHSDAIPHFRDRVRDYLNRAG</sequence>
<feature type="domain" description="Nudix hydrolase" evidence="3">
    <location>
        <begin position="1"/>
        <end position="138"/>
    </location>
</feature>
<dbReference type="EMBL" id="FWFL01000002">
    <property type="protein sequence ID" value="SLN25858.1"/>
    <property type="molecule type" value="Genomic_DNA"/>
</dbReference>
<dbReference type="PROSITE" id="PS51462">
    <property type="entry name" value="NUDIX"/>
    <property type="match status" value="1"/>
</dbReference>
<protein>
    <submittedName>
        <fullName evidence="4">Nucleoside triphosphate pyrophosphohydrolase</fullName>
    </submittedName>
</protein>
<comment type="cofactor">
    <cofactor evidence="1">
        <name>Mg(2+)</name>
        <dbReference type="ChEBI" id="CHEBI:18420"/>
    </cofactor>
</comment>
<dbReference type="Proteomes" id="UP000193827">
    <property type="component" value="Unassembled WGS sequence"/>
</dbReference>
<keyword evidence="2 4" id="KW-0378">Hydrolase</keyword>
<dbReference type="AlphaFoldDB" id="A0A1Y5RV89"/>
<name>A0A1Y5RV89_9RHOB</name>
<evidence type="ECO:0000259" key="3">
    <source>
        <dbReference type="PROSITE" id="PS51462"/>
    </source>
</evidence>
<dbReference type="OrthoDB" id="289720at2"/>
<reference evidence="4 5" key="1">
    <citation type="submission" date="2017-03" db="EMBL/GenBank/DDBJ databases">
        <authorList>
            <person name="Afonso C.L."/>
            <person name="Miller P.J."/>
            <person name="Scott M.A."/>
            <person name="Spackman E."/>
            <person name="Goraichik I."/>
            <person name="Dimitrov K.M."/>
            <person name="Suarez D.L."/>
            <person name="Swayne D.E."/>
        </authorList>
    </citation>
    <scope>NUCLEOTIDE SEQUENCE [LARGE SCALE GENOMIC DNA]</scope>
    <source>
        <strain evidence="4 5">CECT 8287</strain>
    </source>
</reference>
<dbReference type="CDD" id="cd04682">
    <property type="entry name" value="NUDIX_Hydrolase"/>
    <property type="match status" value="1"/>
</dbReference>
<dbReference type="Gene3D" id="3.90.79.10">
    <property type="entry name" value="Nucleoside Triphosphate Pyrophosphohydrolase"/>
    <property type="match status" value="1"/>
</dbReference>
<keyword evidence="5" id="KW-1185">Reference proteome</keyword>
<evidence type="ECO:0000313" key="5">
    <source>
        <dbReference type="Proteomes" id="UP000193827"/>
    </source>
</evidence>
<evidence type="ECO:0000256" key="2">
    <source>
        <dbReference type="ARBA" id="ARBA00022801"/>
    </source>
</evidence>
<proteinExistence type="predicted"/>
<evidence type="ECO:0000256" key="1">
    <source>
        <dbReference type="ARBA" id="ARBA00001946"/>
    </source>
</evidence>
<organism evidence="4 5">
    <name type="scientific">Roseovarius litorisediminis</name>
    <dbReference type="NCBI Taxonomy" id="1312363"/>
    <lineage>
        <taxon>Bacteria</taxon>
        <taxon>Pseudomonadati</taxon>
        <taxon>Pseudomonadota</taxon>
        <taxon>Alphaproteobacteria</taxon>
        <taxon>Rhodobacterales</taxon>
        <taxon>Roseobacteraceae</taxon>
        <taxon>Roseovarius</taxon>
    </lineage>
</organism>
<dbReference type="SUPFAM" id="SSF55811">
    <property type="entry name" value="Nudix"/>
    <property type="match status" value="1"/>
</dbReference>
<gene>
    <name evidence="4" type="ORF">PEL8287_01193</name>
</gene>
<accession>A0A1Y5RV89</accession>
<dbReference type="InterPro" id="IPR000086">
    <property type="entry name" value="NUDIX_hydrolase_dom"/>
</dbReference>
<dbReference type="RefSeq" id="WP_085891412.1">
    <property type="nucleotide sequence ID" value="NZ_FWFL01000002.1"/>
</dbReference>
<dbReference type="PROSITE" id="PS00893">
    <property type="entry name" value="NUDIX_BOX"/>
    <property type="match status" value="1"/>
</dbReference>
<evidence type="ECO:0000313" key="4">
    <source>
        <dbReference type="EMBL" id="SLN25858.1"/>
    </source>
</evidence>
<dbReference type="GO" id="GO:0016787">
    <property type="term" value="F:hydrolase activity"/>
    <property type="evidence" value="ECO:0007669"/>
    <property type="project" value="UniProtKB-KW"/>
</dbReference>
<dbReference type="Pfam" id="PF00293">
    <property type="entry name" value="NUDIX"/>
    <property type="match status" value="1"/>
</dbReference>